<comment type="caution">
    <text evidence="1">The sequence shown here is derived from an EMBL/GenBank/DDBJ whole genome shotgun (WGS) entry which is preliminary data.</text>
</comment>
<keyword evidence="2" id="KW-1185">Reference proteome</keyword>
<evidence type="ECO:0008006" key="3">
    <source>
        <dbReference type="Google" id="ProtNLM"/>
    </source>
</evidence>
<accession>A0ABT6S0D8</accession>
<proteinExistence type="predicted"/>
<evidence type="ECO:0000313" key="1">
    <source>
        <dbReference type="EMBL" id="MDI3390145.1"/>
    </source>
</evidence>
<dbReference type="RefSeq" id="WP_282516624.1">
    <property type="nucleotide sequence ID" value="NZ_JASCIR010000040.1"/>
</dbReference>
<reference evidence="1 2" key="1">
    <citation type="submission" date="2023-05" db="EMBL/GenBank/DDBJ databases">
        <title>Draft genome sequence of Streptomyces sp. B-S-A8 isolated from a cave soil in Thailand.</title>
        <authorList>
            <person name="Chamroensaksri N."/>
            <person name="Muangham S."/>
        </authorList>
    </citation>
    <scope>NUCLEOTIDE SEQUENCE [LARGE SCALE GENOMIC DNA]</scope>
    <source>
        <strain evidence="1 2">B-S-A8</strain>
    </source>
</reference>
<dbReference type="Proteomes" id="UP001224661">
    <property type="component" value="Unassembled WGS sequence"/>
</dbReference>
<protein>
    <recommendedName>
        <fullName evidence="3">ESX-1 secretion-associated protein</fullName>
    </recommendedName>
</protein>
<organism evidence="1 2">
    <name type="scientific">Streptomyces solicavernae</name>
    <dbReference type="NCBI Taxonomy" id="3043614"/>
    <lineage>
        <taxon>Bacteria</taxon>
        <taxon>Bacillati</taxon>
        <taxon>Actinomycetota</taxon>
        <taxon>Actinomycetes</taxon>
        <taxon>Kitasatosporales</taxon>
        <taxon>Streptomycetaceae</taxon>
        <taxon>Streptomyces</taxon>
    </lineage>
</organism>
<dbReference type="EMBL" id="JASCIR010000040">
    <property type="protein sequence ID" value="MDI3390145.1"/>
    <property type="molecule type" value="Genomic_DNA"/>
</dbReference>
<name>A0ABT6S0D8_9ACTN</name>
<sequence length="99" mass="10884">MSRPLNLSSDDYSPDDRAELPALMTDLTAQLAQLLTAYAPEGTWAFTGDVLDELRAADELLDQASRAISSARSGVRRIDGRARSRFLDRTIHHKVPAST</sequence>
<evidence type="ECO:0000313" key="2">
    <source>
        <dbReference type="Proteomes" id="UP001224661"/>
    </source>
</evidence>
<gene>
    <name evidence="1" type="ORF">QIS99_28725</name>
</gene>